<sequence length="82" mass="9005">MEPIVQLSAQVMMKCSWQAETTIMQRMFLAVPDTSNSQTPSVAKQGFHGLCSAGKKGVHSLHLPGQHVEALETPLKILFEIN</sequence>
<comment type="caution">
    <text evidence="1">The sequence shown here is derived from an EMBL/GenBank/DDBJ whole genome shotgun (WGS) entry which is preliminary data.</text>
</comment>
<evidence type="ECO:0000313" key="1">
    <source>
        <dbReference type="EMBL" id="KAJ6425425.1"/>
    </source>
</evidence>
<keyword evidence="2" id="KW-1185">Reference proteome</keyword>
<organism evidence="1 2">
    <name type="scientific">Salix udensis</name>
    <dbReference type="NCBI Taxonomy" id="889485"/>
    <lineage>
        <taxon>Eukaryota</taxon>
        <taxon>Viridiplantae</taxon>
        <taxon>Streptophyta</taxon>
        <taxon>Embryophyta</taxon>
        <taxon>Tracheophyta</taxon>
        <taxon>Spermatophyta</taxon>
        <taxon>Magnoliopsida</taxon>
        <taxon>eudicotyledons</taxon>
        <taxon>Gunneridae</taxon>
        <taxon>Pentapetalae</taxon>
        <taxon>rosids</taxon>
        <taxon>fabids</taxon>
        <taxon>Malpighiales</taxon>
        <taxon>Salicaceae</taxon>
        <taxon>Saliceae</taxon>
        <taxon>Salix</taxon>
    </lineage>
</organism>
<protein>
    <submittedName>
        <fullName evidence="1">Uncharacterized protein</fullName>
    </submittedName>
</protein>
<proteinExistence type="predicted"/>
<evidence type="ECO:0000313" key="2">
    <source>
        <dbReference type="Proteomes" id="UP001162972"/>
    </source>
</evidence>
<name>A0AAD6PDV0_9ROSI</name>
<reference evidence="1 2" key="1">
    <citation type="journal article" date="2023" name="Int. J. Mol. Sci.">
        <title>De Novo Assembly and Annotation of 11 Diverse Shrub Willow (Salix) Genomes Reveals Novel Gene Organization in Sex-Linked Regions.</title>
        <authorList>
            <person name="Hyden B."/>
            <person name="Feng K."/>
            <person name="Yates T.B."/>
            <person name="Jawdy S."/>
            <person name="Cereghino C."/>
            <person name="Smart L.B."/>
            <person name="Muchero W."/>
        </authorList>
    </citation>
    <scope>NUCLEOTIDE SEQUENCE [LARGE SCALE GENOMIC DNA]</scope>
    <source>
        <tissue evidence="1">Shoot tip</tissue>
    </source>
</reference>
<accession>A0AAD6PDV0</accession>
<dbReference type="Proteomes" id="UP001162972">
    <property type="component" value="Chromosome 16"/>
</dbReference>
<dbReference type="EMBL" id="JAPFFJ010000006">
    <property type="protein sequence ID" value="KAJ6425425.1"/>
    <property type="molecule type" value="Genomic_DNA"/>
</dbReference>
<dbReference type="AlphaFoldDB" id="A0AAD6PDV0"/>
<gene>
    <name evidence="1" type="ORF">OIU84_026073</name>
</gene>